<keyword evidence="5" id="KW-1185">Reference proteome</keyword>
<feature type="domain" description="RDRP core" evidence="3">
    <location>
        <begin position="265"/>
        <end position="695"/>
    </location>
</feature>
<accession>A0AAD7DKR2</accession>
<gene>
    <name evidence="4" type="ORF">B0H17DRAFT_1330274</name>
</gene>
<comment type="caution">
    <text evidence="4">The sequence shown here is derived from an EMBL/GenBank/DDBJ whole genome shotgun (WGS) entry which is preliminary data.</text>
</comment>
<keyword evidence="1" id="KW-0808">Transferase</keyword>
<dbReference type="EMBL" id="JARKIE010000044">
    <property type="protein sequence ID" value="KAJ7693978.1"/>
    <property type="molecule type" value="Genomic_DNA"/>
</dbReference>
<dbReference type="InterPro" id="IPR057596">
    <property type="entry name" value="RDRP_core"/>
</dbReference>
<feature type="compositionally biased region" description="Polar residues" evidence="2">
    <location>
        <begin position="1"/>
        <end position="13"/>
    </location>
</feature>
<dbReference type="GO" id="GO:0031380">
    <property type="term" value="C:nuclear RNA-directed RNA polymerase complex"/>
    <property type="evidence" value="ECO:0007669"/>
    <property type="project" value="TreeGrafter"/>
</dbReference>
<dbReference type="PANTHER" id="PTHR23079:SF55">
    <property type="entry name" value="RNA-DIRECTED RNA POLYMERASE"/>
    <property type="match status" value="1"/>
</dbReference>
<keyword evidence="1" id="KW-0694">RNA-binding</keyword>
<dbReference type="EC" id="2.7.7.48" evidence="1"/>
<dbReference type="Proteomes" id="UP001221757">
    <property type="component" value="Unassembled WGS sequence"/>
</dbReference>
<reference evidence="4" key="1">
    <citation type="submission" date="2023-03" db="EMBL/GenBank/DDBJ databases">
        <title>Massive genome expansion in bonnet fungi (Mycena s.s.) driven by repeated elements and novel gene families across ecological guilds.</title>
        <authorList>
            <consortium name="Lawrence Berkeley National Laboratory"/>
            <person name="Harder C.B."/>
            <person name="Miyauchi S."/>
            <person name="Viragh M."/>
            <person name="Kuo A."/>
            <person name="Thoen E."/>
            <person name="Andreopoulos B."/>
            <person name="Lu D."/>
            <person name="Skrede I."/>
            <person name="Drula E."/>
            <person name="Henrissat B."/>
            <person name="Morin E."/>
            <person name="Kohler A."/>
            <person name="Barry K."/>
            <person name="LaButti K."/>
            <person name="Morin E."/>
            <person name="Salamov A."/>
            <person name="Lipzen A."/>
            <person name="Mereny Z."/>
            <person name="Hegedus B."/>
            <person name="Baldrian P."/>
            <person name="Stursova M."/>
            <person name="Weitz H."/>
            <person name="Taylor A."/>
            <person name="Grigoriev I.V."/>
            <person name="Nagy L.G."/>
            <person name="Martin F."/>
            <person name="Kauserud H."/>
        </authorList>
    </citation>
    <scope>NUCLEOTIDE SEQUENCE</scope>
    <source>
        <strain evidence="4">CBHHK067</strain>
    </source>
</reference>
<comment type="catalytic activity">
    <reaction evidence="1">
        <text>RNA(n) + a ribonucleoside 5'-triphosphate = RNA(n+1) + diphosphate</text>
        <dbReference type="Rhea" id="RHEA:21248"/>
        <dbReference type="Rhea" id="RHEA-COMP:14527"/>
        <dbReference type="Rhea" id="RHEA-COMP:17342"/>
        <dbReference type="ChEBI" id="CHEBI:33019"/>
        <dbReference type="ChEBI" id="CHEBI:61557"/>
        <dbReference type="ChEBI" id="CHEBI:140395"/>
        <dbReference type="EC" id="2.7.7.48"/>
    </reaction>
</comment>
<feature type="region of interest" description="Disordered" evidence="2">
    <location>
        <begin position="1"/>
        <end position="83"/>
    </location>
</feature>
<evidence type="ECO:0000259" key="3">
    <source>
        <dbReference type="Pfam" id="PF05183"/>
    </source>
</evidence>
<dbReference type="InterPro" id="IPR007855">
    <property type="entry name" value="RDRP"/>
</dbReference>
<evidence type="ECO:0000256" key="2">
    <source>
        <dbReference type="SAM" id="MobiDB-lite"/>
    </source>
</evidence>
<organism evidence="4 5">
    <name type="scientific">Mycena rosella</name>
    <name type="common">Pink bonnet</name>
    <name type="synonym">Agaricus rosellus</name>
    <dbReference type="NCBI Taxonomy" id="1033263"/>
    <lineage>
        <taxon>Eukaryota</taxon>
        <taxon>Fungi</taxon>
        <taxon>Dikarya</taxon>
        <taxon>Basidiomycota</taxon>
        <taxon>Agaricomycotina</taxon>
        <taxon>Agaricomycetes</taxon>
        <taxon>Agaricomycetidae</taxon>
        <taxon>Agaricales</taxon>
        <taxon>Marasmiineae</taxon>
        <taxon>Mycenaceae</taxon>
        <taxon>Mycena</taxon>
    </lineage>
</organism>
<evidence type="ECO:0000313" key="4">
    <source>
        <dbReference type="EMBL" id="KAJ7693978.1"/>
    </source>
</evidence>
<dbReference type="GO" id="GO:0003968">
    <property type="term" value="F:RNA-directed RNA polymerase activity"/>
    <property type="evidence" value="ECO:0007669"/>
    <property type="project" value="UniProtKB-KW"/>
</dbReference>
<feature type="compositionally biased region" description="Polar residues" evidence="2">
    <location>
        <begin position="58"/>
        <end position="75"/>
    </location>
</feature>
<dbReference type="GO" id="GO:0003723">
    <property type="term" value="F:RNA binding"/>
    <property type="evidence" value="ECO:0007669"/>
    <property type="project" value="UniProtKB-KW"/>
</dbReference>
<sequence length="695" mass="77079">MPTGSSNSTTGFQPSLRPPSGKSHLSMDTENGRELPRQDSELEDEDEELWSSFDSDMTRSSQTLISSSPRNTPGNYTEMRSESAETRLLKRKYIVEDSESSSVKKLKTRKGTTAINVCTSASRSEGTAAPFIIAGFKNTKDQDIWNSVSRHLSSGVTWEIARLVSMGRATHVFLEDLEELKGCNTDAAPRTIHTILDEKAREISIDVAFAAERESHCPWSELDLEEAAIGANPNAALGNSQYLKGYGGKVCFAGRVEIDQGIKTVMLDRCSLASSCRLCRRYGSSNFLRLKVSLKTLHSANTGLKEFFRRPFVIWGSVFRAFYAKEGTVFLFKTREMYKNGTISESTSGLTLFEFLNEFNPLKLNSNQPLCKWGSRFALGLSNSVPGPVIGPADVVEIDDIVSPTQSNMTDGCGISNLAFNLKLHKDFNLDSTPCAVQIRHGGRKGMLLVSPDSSGDKPKVAFRKPSQVKIEYSEEAQAHPANATVDILRFSRTKTPARISPEDAYIAQGVDELLSWAKEGGKDKPEDMVLLWSAVEKSEGVYFARRVREAEGEARFRGLGERFADTQEEDDDEEPDSFDKVIHERSSAWWPDYISGCPSSLAETVMALLDAGFTPQSLPVLRDKLKQIVRTKIKYRSEQSASAFVVPDFYEVLEENEIHFKSSRREFQTSGGLETDIVIGEVLVGSYSAHINSD</sequence>
<dbReference type="Pfam" id="PF05183">
    <property type="entry name" value="RdRP"/>
    <property type="match status" value="1"/>
</dbReference>
<evidence type="ECO:0000313" key="5">
    <source>
        <dbReference type="Proteomes" id="UP001221757"/>
    </source>
</evidence>
<keyword evidence="1" id="KW-0548">Nucleotidyltransferase</keyword>
<protein>
    <recommendedName>
        <fullName evidence="1">RNA-dependent RNA polymerase</fullName>
        <ecNumber evidence="1">2.7.7.48</ecNumber>
    </recommendedName>
</protein>
<proteinExistence type="inferred from homology"/>
<evidence type="ECO:0000256" key="1">
    <source>
        <dbReference type="RuleBase" id="RU363098"/>
    </source>
</evidence>
<comment type="similarity">
    <text evidence="1">Belongs to the RdRP family.</text>
</comment>
<dbReference type="PANTHER" id="PTHR23079">
    <property type="entry name" value="RNA-DEPENDENT RNA POLYMERASE"/>
    <property type="match status" value="1"/>
</dbReference>
<feature type="compositionally biased region" description="Basic and acidic residues" evidence="2">
    <location>
        <begin position="25"/>
        <end position="40"/>
    </location>
</feature>
<keyword evidence="1" id="KW-0696">RNA-directed RNA polymerase</keyword>
<dbReference type="GO" id="GO:0030422">
    <property type="term" value="P:siRNA processing"/>
    <property type="evidence" value="ECO:0007669"/>
    <property type="project" value="TreeGrafter"/>
</dbReference>
<name>A0AAD7DKR2_MYCRO</name>
<dbReference type="AlphaFoldDB" id="A0AAD7DKR2"/>